<organism evidence="1 2">
    <name type="scientific">Ideonella dechloratans</name>
    <dbReference type="NCBI Taxonomy" id="36863"/>
    <lineage>
        <taxon>Bacteria</taxon>
        <taxon>Pseudomonadati</taxon>
        <taxon>Pseudomonadota</taxon>
        <taxon>Betaproteobacteria</taxon>
        <taxon>Burkholderiales</taxon>
        <taxon>Sphaerotilaceae</taxon>
        <taxon>Ideonella</taxon>
    </lineage>
</organism>
<keyword evidence="2" id="KW-1185">Reference proteome</keyword>
<reference evidence="1 2" key="1">
    <citation type="submission" date="2019-09" db="EMBL/GenBank/DDBJ databases">
        <title>Draft genome sequences of 48 bacterial type strains from the CCUG.</title>
        <authorList>
            <person name="Tunovic T."/>
            <person name="Pineiro-Iglesias B."/>
            <person name="Unosson C."/>
            <person name="Inganas E."/>
            <person name="Ohlen M."/>
            <person name="Cardew S."/>
            <person name="Jensie-Markopoulos S."/>
            <person name="Salva-Serra F."/>
            <person name="Jaen-Luchoro D."/>
            <person name="Karlsson R."/>
            <person name="Svensson-Stadler L."/>
            <person name="Chun J."/>
            <person name="Moore E."/>
        </authorList>
    </citation>
    <scope>NUCLEOTIDE SEQUENCE [LARGE SCALE GENOMIC DNA]</scope>
    <source>
        <strain evidence="1 2">CCUG 30977</strain>
    </source>
</reference>
<comment type="caution">
    <text evidence="1">The sequence shown here is derived from an EMBL/GenBank/DDBJ whole genome shotgun (WGS) entry which is preliminary data.</text>
</comment>
<evidence type="ECO:0000313" key="2">
    <source>
        <dbReference type="Proteomes" id="UP000430120"/>
    </source>
</evidence>
<proteinExistence type="predicted"/>
<dbReference type="InterPro" id="IPR005331">
    <property type="entry name" value="Sulfotransferase"/>
</dbReference>
<sequence length="562" mass="63492">MDEDRGRVRMDAPERVLWWFPSGGLLSPLDEMTSVELGRVLVRPFSLFQAGSLIVGQWDEPGRRVGCRKSLQALLESSGSILHVVQDGSVAFQWALLEAASRAGYRHRVVSWRSPLQCLRAVVREGKWNGIDSKLPPLLRENQRCQNRLTYLLRLMDEGDHRWELVEPVGTEGDWARGLPPVVSERLRDQALAVQLPLTEAQEQLLTLESGWLTGLEQLPTLLRPKLVRPSIEDARVKLVRLEGIPPLLPRGERSQASGIVLFDSTEPAELEMVQSGESTVLAWPRPSPALASKWPDLPAARQARLSSVSLLADAKSPVHLRLRSRKGEEVPVLNVEFREYPSPAVNGIFLAQWSIGYQSIPKVACTSLKEALFLLATGENFGDRKRPGGGYIHDYFFRHEQDIAQAAWRFVVVRDPIQRFLSGFSNRVLHYRELSREYLASLPSMSGVDLEDFPANPSLDQFIANFEFYCQVPTIRHHFSPISAFVAPLESFSRVYAFHEIDALAADISKRTGQEFRIPHSQQGGPKLKLERLGGDSLRRLVKIYEADYEMLKHFYLPPSR</sequence>
<dbReference type="GO" id="GO:0016020">
    <property type="term" value="C:membrane"/>
    <property type="evidence" value="ECO:0007669"/>
    <property type="project" value="InterPro"/>
</dbReference>
<dbReference type="OrthoDB" id="554104at2"/>
<dbReference type="AlphaFoldDB" id="A0A643FC76"/>
<dbReference type="EMBL" id="VZPB01000021">
    <property type="protein sequence ID" value="KAB0582484.1"/>
    <property type="molecule type" value="Genomic_DNA"/>
</dbReference>
<evidence type="ECO:0000313" key="1">
    <source>
        <dbReference type="EMBL" id="KAB0582484.1"/>
    </source>
</evidence>
<keyword evidence="1" id="KW-0808">Transferase</keyword>
<accession>A0A643FC76</accession>
<name>A0A643FC76_IDEDE</name>
<dbReference type="GO" id="GO:0008146">
    <property type="term" value="F:sulfotransferase activity"/>
    <property type="evidence" value="ECO:0007669"/>
    <property type="project" value="InterPro"/>
</dbReference>
<dbReference type="Pfam" id="PF03567">
    <property type="entry name" value="Sulfotransfer_2"/>
    <property type="match status" value="1"/>
</dbReference>
<protein>
    <submittedName>
        <fullName evidence="1">Sulfotransferase family protein</fullName>
    </submittedName>
</protein>
<gene>
    <name evidence="1" type="ORF">F7Q92_10525</name>
</gene>
<dbReference type="Proteomes" id="UP000430120">
    <property type="component" value="Unassembled WGS sequence"/>
</dbReference>